<proteinExistence type="predicted"/>
<gene>
    <name evidence="3" type="ORF">NCTC9380_02570</name>
</gene>
<dbReference type="Proteomes" id="UP000254031">
    <property type="component" value="Unassembled WGS sequence"/>
</dbReference>
<dbReference type="AlphaFoldDB" id="A0A378NI28"/>
<evidence type="ECO:0000256" key="1">
    <source>
        <dbReference type="ARBA" id="ARBA00022603"/>
    </source>
</evidence>
<accession>A0A378NI28</accession>
<dbReference type="GO" id="GO:0008168">
    <property type="term" value="F:methyltransferase activity"/>
    <property type="evidence" value="ECO:0007669"/>
    <property type="project" value="UniProtKB-KW"/>
</dbReference>
<reference evidence="3 4" key="1">
    <citation type="submission" date="2018-06" db="EMBL/GenBank/DDBJ databases">
        <authorList>
            <consortium name="Pathogen Informatics"/>
            <person name="Doyle S."/>
        </authorList>
    </citation>
    <scope>NUCLEOTIDE SEQUENCE [LARGE SCALE GENOMIC DNA]</scope>
    <source>
        <strain evidence="3 4">NCTC9380</strain>
    </source>
</reference>
<evidence type="ECO:0000313" key="4">
    <source>
        <dbReference type="Proteomes" id="UP000254031"/>
    </source>
</evidence>
<organism evidence="3 4">
    <name type="scientific">Mannheimia haemolytica</name>
    <name type="common">Pasteurella haemolytica</name>
    <dbReference type="NCBI Taxonomy" id="75985"/>
    <lineage>
        <taxon>Bacteria</taxon>
        <taxon>Pseudomonadati</taxon>
        <taxon>Pseudomonadota</taxon>
        <taxon>Gammaproteobacteria</taxon>
        <taxon>Pasteurellales</taxon>
        <taxon>Pasteurellaceae</taxon>
        <taxon>Mannheimia</taxon>
    </lineage>
</organism>
<sequence length="396" mass="45437">MSNNNAKNSNLSNAKKAKSDEFYTQYHDIEKEMNAYLDFDPDVFRGKTILLPCDDPEWSNFTLYFAQNFARLGLKKLISTSFAHSSKPLNIPYQPSLFESEDSQFNALISPLKGKIFTLDKDLNNDGKIDHHDLAWKYLKSDGDFRSDEIKALRDEADIIITNPPFSLFREFITWIMEADKKFAIIGNMNAITYKEVFPLIKDDKIWLGKGFTRSCAHFFSPYESDSEYLELDRFEKLGIAVPKGLFVTRVASIHWFTNIEHGRRHQPLQLMTMTDNLKFNKKLDGKNAYQQYDNYNAIEVPETKAIPSDFDGVMGVPISFLDKYCPEQFEILGATQRGCHDEVPDTKKYDDYWEMKQNGEKTGSGGGKTNENANLATNDGKKIISSILYCSFYSL</sequence>
<dbReference type="GO" id="GO:0003676">
    <property type="term" value="F:nucleic acid binding"/>
    <property type="evidence" value="ECO:0007669"/>
    <property type="project" value="InterPro"/>
</dbReference>
<keyword evidence="2" id="KW-0808">Transferase</keyword>
<dbReference type="PROSITE" id="PS00018">
    <property type="entry name" value="EF_HAND_1"/>
    <property type="match status" value="1"/>
</dbReference>
<dbReference type="GO" id="GO:0032259">
    <property type="term" value="P:methylation"/>
    <property type="evidence" value="ECO:0007669"/>
    <property type="project" value="UniProtKB-KW"/>
</dbReference>
<dbReference type="EMBL" id="UGPL01000006">
    <property type="protein sequence ID" value="STY67219.1"/>
    <property type="molecule type" value="Genomic_DNA"/>
</dbReference>
<evidence type="ECO:0000256" key="2">
    <source>
        <dbReference type="ARBA" id="ARBA00022679"/>
    </source>
</evidence>
<dbReference type="InterPro" id="IPR018247">
    <property type="entry name" value="EF_Hand_1_Ca_BS"/>
</dbReference>
<evidence type="ECO:0008006" key="5">
    <source>
        <dbReference type="Google" id="ProtNLM"/>
    </source>
</evidence>
<dbReference type="RefSeq" id="WP_006251676.1">
    <property type="nucleotide sequence ID" value="NZ_CP017498.1"/>
</dbReference>
<dbReference type="Pfam" id="PF13651">
    <property type="entry name" value="EcoRI_methylase"/>
    <property type="match status" value="1"/>
</dbReference>
<keyword evidence="1" id="KW-0489">Methyltransferase</keyword>
<dbReference type="REBASE" id="402954">
    <property type="entry name" value="M.Mha9380ORF2570P"/>
</dbReference>
<evidence type="ECO:0000313" key="3">
    <source>
        <dbReference type="EMBL" id="STY67219.1"/>
    </source>
</evidence>
<dbReference type="InterPro" id="IPR025247">
    <property type="entry name" value="EcoRI-like_methylase"/>
</dbReference>
<name>A0A378NI28_MANHA</name>
<dbReference type="InterPro" id="IPR002052">
    <property type="entry name" value="DNA_methylase_N6_adenine_CS"/>
</dbReference>
<protein>
    <recommendedName>
        <fullName evidence="5">DNA methyltransferase</fullName>
    </recommendedName>
</protein>
<dbReference type="PROSITE" id="PS00092">
    <property type="entry name" value="N6_MTASE"/>
    <property type="match status" value="1"/>
</dbReference>